<name>A0ABT6YFZ1_9BACT</name>
<dbReference type="EMBL" id="JASHIF010000031">
    <property type="protein sequence ID" value="MDI9862499.1"/>
    <property type="molecule type" value="Genomic_DNA"/>
</dbReference>
<dbReference type="Gene3D" id="2.60.130.10">
    <property type="entry name" value="Aromatic compound dioxygenase"/>
    <property type="match status" value="1"/>
</dbReference>
<keyword evidence="3" id="KW-1185">Reference proteome</keyword>
<feature type="signal peptide" evidence="1">
    <location>
        <begin position="1"/>
        <end position="21"/>
    </location>
</feature>
<accession>A0ABT6YFZ1</accession>
<dbReference type="InterPro" id="IPR015889">
    <property type="entry name" value="Intradiol_dOase_core"/>
</dbReference>
<gene>
    <name evidence="2" type="ORF">QM524_24960</name>
</gene>
<feature type="chain" id="PRO_5047413179" description="Big-1 domain-containing protein" evidence="1">
    <location>
        <begin position="22"/>
        <end position="142"/>
    </location>
</feature>
<evidence type="ECO:0008006" key="4">
    <source>
        <dbReference type="Google" id="ProtNLM"/>
    </source>
</evidence>
<evidence type="ECO:0000313" key="3">
    <source>
        <dbReference type="Proteomes" id="UP001236507"/>
    </source>
</evidence>
<dbReference type="Proteomes" id="UP001236507">
    <property type="component" value="Unassembled WGS sequence"/>
</dbReference>
<reference evidence="2 3" key="1">
    <citation type="submission" date="2023-05" db="EMBL/GenBank/DDBJ databases">
        <title>Novel species of genus Flectobacillus isolated from stream in China.</title>
        <authorList>
            <person name="Lu H."/>
        </authorList>
    </citation>
    <scope>NUCLEOTIDE SEQUENCE [LARGE SCALE GENOMIC DNA]</scope>
    <source>
        <strain evidence="2 3">KCTC 42575</strain>
    </source>
</reference>
<protein>
    <recommendedName>
        <fullName evidence="4">Big-1 domain-containing protein</fullName>
    </recommendedName>
</protein>
<evidence type="ECO:0000256" key="1">
    <source>
        <dbReference type="SAM" id="SignalP"/>
    </source>
</evidence>
<evidence type="ECO:0000313" key="2">
    <source>
        <dbReference type="EMBL" id="MDI9862499.1"/>
    </source>
</evidence>
<dbReference type="RefSeq" id="WP_283346742.1">
    <property type="nucleotide sequence ID" value="NZ_JASHIF010000031.1"/>
</dbReference>
<comment type="caution">
    <text evidence="2">The sequence shown here is derived from an EMBL/GenBank/DDBJ whole genome shotgun (WGS) entry which is preliminary data.</text>
</comment>
<dbReference type="PROSITE" id="PS51257">
    <property type="entry name" value="PROKAR_LIPOPROTEIN"/>
    <property type="match status" value="1"/>
</dbReference>
<proteinExistence type="predicted"/>
<sequence length="142" mass="15967">MKSTILKSLAILLLLSLSSCEEEITTPTTVKLNVTDTKGRPIKDVVIYFSGYKRKGLLNFQETFSVHSKTDTNGNCAMAAIIPKETIEVNIAFQGDSLPISKENVFFSLDSLNFVPSIQNLSFVNNNYKKGQTTKFYYRVQR</sequence>
<keyword evidence="1" id="KW-0732">Signal</keyword>
<organism evidence="2 3">
    <name type="scientific">Flectobacillus roseus</name>
    <dbReference type="NCBI Taxonomy" id="502259"/>
    <lineage>
        <taxon>Bacteria</taxon>
        <taxon>Pseudomonadati</taxon>
        <taxon>Bacteroidota</taxon>
        <taxon>Cytophagia</taxon>
        <taxon>Cytophagales</taxon>
        <taxon>Flectobacillaceae</taxon>
        <taxon>Flectobacillus</taxon>
    </lineage>
</organism>